<evidence type="ECO:0000256" key="7">
    <source>
        <dbReference type="ARBA" id="ARBA00023273"/>
    </source>
</evidence>
<dbReference type="SUPFAM" id="SSF50978">
    <property type="entry name" value="WD40 repeat-like"/>
    <property type="match status" value="2"/>
</dbReference>
<evidence type="ECO:0000313" key="10">
    <source>
        <dbReference type="EMBL" id="CAK9259604.1"/>
    </source>
</evidence>
<dbReference type="Gene3D" id="1.25.40.470">
    <property type="match status" value="1"/>
</dbReference>
<gene>
    <name evidence="10" type="ORF">CSSPJE1EN1_LOCUS5082</name>
</gene>
<dbReference type="InterPro" id="IPR056421">
    <property type="entry name" value="TPR_GEMI5"/>
</dbReference>
<dbReference type="Gene3D" id="2.130.10.10">
    <property type="entry name" value="YVTN repeat-like/Quinoprotein amine dehydrogenase"/>
    <property type="match status" value="1"/>
</dbReference>
<feature type="domain" description="Gem-associated protein 5 TPR" evidence="9">
    <location>
        <begin position="716"/>
        <end position="843"/>
    </location>
</feature>
<dbReference type="InterPro" id="IPR015943">
    <property type="entry name" value="WD40/YVTN_repeat-like_dom_sf"/>
</dbReference>
<name>A0ABP0VZ60_9BRYO</name>
<dbReference type="SMART" id="SM00320">
    <property type="entry name" value="WD40"/>
    <property type="match status" value="5"/>
</dbReference>
<dbReference type="InterPro" id="IPR001680">
    <property type="entry name" value="WD40_rpt"/>
</dbReference>
<keyword evidence="7" id="KW-0966">Cell projection</keyword>
<sequence length="1106" mass="125817">MQLRYLTSLLSARNAIVKVTALAWSPNRRLAAVTLDRIVYLFDENGELKDKFFTKSADPKGSKMYIATDMVFSPDSTKLAIAQSDEIIFVYNLGIQWGERKSICNKFQQRLPIVNLIWPCQHQHELLFGLTDGKVKVGQLRTNQATTIYAHGGGSPVCGLACSLDGASCIVSHLDGSIYRLFTIPILISSFQIYNGANCSFTNQLTLWEDIGDIQIDDLYTISTLAWKPDGSQLAVGGLCGNVDIFDAYLHKELYQGKFEFTYVTKSRVIVKQLFSGTCIVIYSQYGWEILKINIYHNQYLIAHTLETLLMGNLESCKLSEVSWHGSGHEKFLMNNPSICMIHNVGELSLVEYGCDEVLGMCRTEHLSPFLISLRLNDHPLKAPNNSMPKENKKIAYLIDLQTIQILDLSSGVTTGTLNHDYKIDWLELNPIANYLLFRNEIQQLHLFNVITKECTTLLSFCTYVQWVPHSDVVVAQNQRSLFVWYNIKMPELATIFPLKGDIEGIERVEGRTEVIVDEGGNVVRYVLDEALIEFGSALDTFDYDHAIAILEPLQLTPEIEAMWKQEKEAGQIKNVEGDVLGAITLFLKGGLPWLAADCVNNNSSYVLKVALPIFKRLALYFEATKQYTEAENFFIRANLANEAVEMHIHVNKWEAAHKVATCFLSDLEVRAIYLQQAKDLDTHGHYKDAEKLYIKAQEHDLAIDMYRKAHLFNHMIRLIANHRQDLLFETHIHLAQQLESEGSLWDAEQHYLVVQDWKNVVKMYSANGLWEDAMRVAKMFGGINGSKEVELKYAMFLEDEGRFKDAEDIFIKVGKTREAIDMYIHQHDWVAALRVAELCDPGVMSDVQVAQAQFLMKKNEPTKAETLFINAKMPDPGMMVYEEKQQNDAIRIVENFLPSKALNVRCDHETSFMQSQNGGHDTMESLMARGQTLEHNQNYTEAIDLYLQLDSSLILKVDKLQQVWGMAVNLAKEFVLDRLSEVISTVAKRLTNVGLFEDAAKLYEDINALKEAAKLYMQAGQWDKARQISANFGPPFQQFMALKVLTITVYVLAPYTLGFEVHELVNMGNVNEALELYVKQDNWQKVDFYIHTCTFFHIVEWKGAL</sequence>
<comment type="subcellular location">
    <subcellularLocation>
        <location evidence="1">Cell projection</location>
        <location evidence="1">Cilium</location>
    </subcellularLocation>
</comment>
<keyword evidence="4" id="KW-0677">Repeat</keyword>
<protein>
    <recommendedName>
        <fullName evidence="9">Gem-associated protein 5 TPR domain-containing protein</fullName>
    </recommendedName>
</protein>
<evidence type="ECO:0000259" key="9">
    <source>
        <dbReference type="Pfam" id="PF23774"/>
    </source>
</evidence>
<evidence type="ECO:0000256" key="8">
    <source>
        <dbReference type="ARBA" id="ARBA00038130"/>
    </source>
</evidence>
<evidence type="ECO:0000256" key="5">
    <source>
        <dbReference type="ARBA" id="ARBA00022803"/>
    </source>
</evidence>
<evidence type="ECO:0000256" key="4">
    <source>
        <dbReference type="ARBA" id="ARBA00022737"/>
    </source>
</evidence>
<evidence type="ECO:0000256" key="6">
    <source>
        <dbReference type="ARBA" id="ARBA00023069"/>
    </source>
</evidence>
<evidence type="ECO:0000313" key="11">
    <source>
        <dbReference type="Proteomes" id="UP001497444"/>
    </source>
</evidence>
<dbReference type="Pfam" id="PF23774">
    <property type="entry name" value="TPR_GEMI5"/>
    <property type="match status" value="1"/>
</dbReference>
<organism evidence="10 11">
    <name type="scientific">Sphagnum jensenii</name>
    <dbReference type="NCBI Taxonomy" id="128206"/>
    <lineage>
        <taxon>Eukaryota</taxon>
        <taxon>Viridiplantae</taxon>
        <taxon>Streptophyta</taxon>
        <taxon>Embryophyta</taxon>
        <taxon>Bryophyta</taxon>
        <taxon>Sphagnophytina</taxon>
        <taxon>Sphagnopsida</taxon>
        <taxon>Sphagnales</taxon>
        <taxon>Sphagnaceae</taxon>
        <taxon>Sphagnum</taxon>
    </lineage>
</organism>
<dbReference type="PANTHER" id="PTHR15722">
    <property type="entry name" value="IFT140/172-RELATED"/>
    <property type="match status" value="1"/>
</dbReference>
<keyword evidence="11" id="KW-1185">Reference proteome</keyword>
<keyword evidence="2" id="KW-0217">Developmental protein</keyword>
<evidence type="ECO:0000256" key="2">
    <source>
        <dbReference type="ARBA" id="ARBA00022473"/>
    </source>
</evidence>
<accession>A0ABP0VZ60</accession>
<keyword evidence="3" id="KW-0853">WD repeat</keyword>
<keyword evidence="6" id="KW-0969">Cilium</keyword>
<proteinExistence type="inferred from homology"/>
<dbReference type="Gene3D" id="1.25.40.10">
    <property type="entry name" value="Tetratricopeptide repeat domain"/>
    <property type="match status" value="1"/>
</dbReference>
<dbReference type="InterPro" id="IPR036322">
    <property type="entry name" value="WD40_repeat_dom_sf"/>
</dbReference>
<evidence type="ECO:0000256" key="3">
    <source>
        <dbReference type="ARBA" id="ARBA00022574"/>
    </source>
</evidence>
<dbReference type="EMBL" id="OZ020107">
    <property type="protein sequence ID" value="CAK9259604.1"/>
    <property type="molecule type" value="Genomic_DNA"/>
</dbReference>
<dbReference type="Proteomes" id="UP001497444">
    <property type="component" value="Chromosome 12"/>
</dbReference>
<dbReference type="InterPro" id="IPR011990">
    <property type="entry name" value="TPR-like_helical_dom_sf"/>
</dbReference>
<comment type="similarity">
    <text evidence="8">Belongs to the IFT172 family.</text>
</comment>
<evidence type="ECO:0000256" key="1">
    <source>
        <dbReference type="ARBA" id="ARBA00004138"/>
    </source>
</evidence>
<reference evidence="10" key="1">
    <citation type="submission" date="2024-02" db="EMBL/GenBank/DDBJ databases">
        <authorList>
            <consortium name="ELIXIR-Norway"/>
            <consortium name="Elixir Norway"/>
        </authorList>
    </citation>
    <scope>NUCLEOTIDE SEQUENCE</scope>
</reference>
<keyword evidence="5" id="KW-0802">TPR repeat</keyword>
<dbReference type="PANTHER" id="PTHR15722:SF2">
    <property type="entry name" value="INTRAFLAGELLAR TRANSPORT PROTEIN 172 HOMOLOG"/>
    <property type="match status" value="1"/>
</dbReference>